<dbReference type="EMBL" id="JAULSN010000003">
    <property type="protein sequence ID" value="KAK3375632.1"/>
    <property type="molecule type" value="Genomic_DNA"/>
</dbReference>
<comment type="caution">
    <text evidence="3">The sequence shown here is derived from an EMBL/GenBank/DDBJ whole genome shotgun (WGS) entry which is preliminary data.</text>
</comment>
<dbReference type="Pfam" id="PF00106">
    <property type="entry name" value="adh_short"/>
    <property type="match status" value="1"/>
</dbReference>
<reference evidence="3" key="2">
    <citation type="submission" date="2023-06" db="EMBL/GenBank/DDBJ databases">
        <authorList>
            <consortium name="Lawrence Berkeley National Laboratory"/>
            <person name="Haridas S."/>
            <person name="Hensen N."/>
            <person name="Bonometti L."/>
            <person name="Westerberg I."/>
            <person name="Brannstrom I.O."/>
            <person name="Guillou S."/>
            <person name="Cros-Aarteil S."/>
            <person name="Calhoun S."/>
            <person name="Kuo A."/>
            <person name="Mondo S."/>
            <person name="Pangilinan J."/>
            <person name="Riley R."/>
            <person name="Labutti K."/>
            <person name="Andreopoulos B."/>
            <person name="Lipzen A."/>
            <person name="Chen C."/>
            <person name="Yanf M."/>
            <person name="Daum C."/>
            <person name="Ng V."/>
            <person name="Clum A."/>
            <person name="Steindorff A."/>
            <person name="Ohm R."/>
            <person name="Martin F."/>
            <person name="Silar P."/>
            <person name="Natvig D."/>
            <person name="Lalanne C."/>
            <person name="Gautier V."/>
            <person name="Ament-Velasquez S.L."/>
            <person name="Kruys A."/>
            <person name="Hutchinson M.I."/>
            <person name="Powell A.J."/>
            <person name="Barry K."/>
            <person name="Miller A.N."/>
            <person name="Grigoriev I.V."/>
            <person name="Debuchy R."/>
            <person name="Gladieux P."/>
            <person name="Thoren M.H."/>
            <person name="Johannesson H."/>
        </authorList>
    </citation>
    <scope>NUCLEOTIDE SEQUENCE</scope>
    <source>
        <strain evidence="3">CBS 958.72</strain>
    </source>
</reference>
<sequence>MAISYQIVRALCAAHEPGDIILSGRSLERAQSAAADVLAEFSYTPKRVWPLRLDITDDASIEAAFSQVQSQFGRLDALVNNAGTQLDQQQHPGGSLTSRQVWDQSWSVNTTSTHIVTATFVPLLLRSADARLLFMSSGTASLAAADNRALFVNAVPDAGWPKMDGAAVPAYRSAKTGMNMMMKEWHRTLINDGVKVWCVSPGYLATGLGGGVEFNRSHGAGDPALGGAFVRDVLEGKRDADVGKVVTADGVQPW</sequence>
<protein>
    <submittedName>
        <fullName evidence="3">Uncharacterized protein</fullName>
    </submittedName>
</protein>
<dbReference type="AlphaFoldDB" id="A0AAE0KG75"/>
<evidence type="ECO:0000256" key="2">
    <source>
        <dbReference type="ARBA" id="ARBA00023002"/>
    </source>
</evidence>
<keyword evidence="4" id="KW-1185">Reference proteome</keyword>
<reference evidence="3" key="1">
    <citation type="journal article" date="2023" name="Mol. Phylogenet. Evol.">
        <title>Genome-scale phylogeny and comparative genomics of the fungal order Sordariales.</title>
        <authorList>
            <person name="Hensen N."/>
            <person name="Bonometti L."/>
            <person name="Westerberg I."/>
            <person name="Brannstrom I.O."/>
            <person name="Guillou S."/>
            <person name="Cros-Aarteil S."/>
            <person name="Calhoun S."/>
            <person name="Haridas S."/>
            <person name="Kuo A."/>
            <person name="Mondo S."/>
            <person name="Pangilinan J."/>
            <person name="Riley R."/>
            <person name="LaButti K."/>
            <person name="Andreopoulos B."/>
            <person name="Lipzen A."/>
            <person name="Chen C."/>
            <person name="Yan M."/>
            <person name="Daum C."/>
            <person name="Ng V."/>
            <person name="Clum A."/>
            <person name="Steindorff A."/>
            <person name="Ohm R.A."/>
            <person name="Martin F."/>
            <person name="Silar P."/>
            <person name="Natvig D.O."/>
            <person name="Lalanne C."/>
            <person name="Gautier V."/>
            <person name="Ament-Velasquez S.L."/>
            <person name="Kruys A."/>
            <person name="Hutchinson M.I."/>
            <person name="Powell A.J."/>
            <person name="Barry K."/>
            <person name="Miller A.N."/>
            <person name="Grigoriev I.V."/>
            <person name="Debuchy R."/>
            <person name="Gladieux P."/>
            <person name="Hiltunen Thoren M."/>
            <person name="Johannesson H."/>
        </authorList>
    </citation>
    <scope>NUCLEOTIDE SEQUENCE</scope>
    <source>
        <strain evidence="3">CBS 958.72</strain>
    </source>
</reference>
<dbReference type="InterPro" id="IPR036291">
    <property type="entry name" value="NAD(P)-bd_dom_sf"/>
</dbReference>
<dbReference type="Gene3D" id="3.40.50.720">
    <property type="entry name" value="NAD(P)-binding Rossmann-like Domain"/>
    <property type="match status" value="1"/>
</dbReference>
<name>A0AAE0KG75_9PEZI</name>
<comment type="similarity">
    <text evidence="1">Belongs to the short-chain dehydrogenases/reductases (SDR) family.</text>
</comment>
<dbReference type="GO" id="GO:0050664">
    <property type="term" value="F:oxidoreductase activity, acting on NAD(P)H, oxygen as acceptor"/>
    <property type="evidence" value="ECO:0007669"/>
    <property type="project" value="TreeGrafter"/>
</dbReference>
<evidence type="ECO:0000256" key="1">
    <source>
        <dbReference type="ARBA" id="ARBA00006484"/>
    </source>
</evidence>
<dbReference type="InterPro" id="IPR002347">
    <property type="entry name" value="SDR_fam"/>
</dbReference>
<organism evidence="3 4">
    <name type="scientific">Lasiosphaeria ovina</name>
    <dbReference type="NCBI Taxonomy" id="92902"/>
    <lineage>
        <taxon>Eukaryota</taxon>
        <taxon>Fungi</taxon>
        <taxon>Dikarya</taxon>
        <taxon>Ascomycota</taxon>
        <taxon>Pezizomycotina</taxon>
        <taxon>Sordariomycetes</taxon>
        <taxon>Sordariomycetidae</taxon>
        <taxon>Sordariales</taxon>
        <taxon>Lasiosphaeriaceae</taxon>
        <taxon>Lasiosphaeria</taxon>
    </lineage>
</organism>
<evidence type="ECO:0000313" key="4">
    <source>
        <dbReference type="Proteomes" id="UP001287356"/>
    </source>
</evidence>
<dbReference type="Proteomes" id="UP001287356">
    <property type="component" value="Unassembled WGS sequence"/>
</dbReference>
<dbReference type="SUPFAM" id="SSF51735">
    <property type="entry name" value="NAD(P)-binding Rossmann-fold domains"/>
    <property type="match status" value="1"/>
</dbReference>
<accession>A0AAE0KG75</accession>
<dbReference type="GO" id="GO:0016616">
    <property type="term" value="F:oxidoreductase activity, acting on the CH-OH group of donors, NAD or NADP as acceptor"/>
    <property type="evidence" value="ECO:0007669"/>
    <property type="project" value="UniProtKB-ARBA"/>
</dbReference>
<dbReference type="PANTHER" id="PTHR43008">
    <property type="entry name" value="BENZIL REDUCTASE"/>
    <property type="match status" value="1"/>
</dbReference>
<keyword evidence="2" id="KW-0560">Oxidoreductase</keyword>
<gene>
    <name evidence="3" type="ORF">B0T24DRAFT_616699</name>
</gene>
<proteinExistence type="inferred from homology"/>
<dbReference type="PANTHER" id="PTHR43008:SF8">
    <property type="entry name" value="BENZIL REDUCTASE ((S)-BENZOIN FORMING) IRC24"/>
    <property type="match status" value="1"/>
</dbReference>
<dbReference type="PRINTS" id="PR00081">
    <property type="entry name" value="GDHRDH"/>
</dbReference>
<evidence type="ECO:0000313" key="3">
    <source>
        <dbReference type="EMBL" id="KAK3375632.1"/>
    </source>
</evidence>